<dbReference type="PANTHER" id="PTHR23407">
    <property type="entry name" value="ATPASE INHIBITOR/5-FORMYLTETRAHYDROFOLATE CYCLO-LIGASE"/>
    <property type="match status" value="1"/>
</dbReference>
<dbReference type="GO" id="GO:0009396">
    <property type="term" value="P:folic acid-containing compound biosynthetic process"/>
    <property type="evidence" value="ECO:0007669"/>
    <property type="project" value="TreeGrafter"/>
</dbReference>
<evidence type="ECO:0000313" key="6">
    <source>
        <dbReference type="EMBL" id="ATY61489.1"/>
    </source>
</evidence>
<dbReference type="EMBL" id="CP023324">
    <property type="protein sequence ID" value="ATY61489.1"/>
    <property type="molecule type" value="Genomic_DNA"/>
</dbReference>
<dbReference type="AlphaFoldDB" id="A0A2H4SEF9"/>
<reference evidence="6 7" key="1">
    <citation type="journal article" date="2017" name="BMC Genomics">
        <title>Chromosome level assembly and secondary metabolite potential of the parasitic fungus Cordyceps militaris.</title>
        <authorList>
            <person name="Kramer G.J."/>
            <person name="Nodwell J.R."/>
        </authorList>
    </citation>
    <scope>NUCLEOTIDE SEQUENCE [LARGE SCALE GENOMIC DNA]</scope>
    <source>
        <strain evidence="6 7">ATCC 34164</strain>
    </source>
</reference>
<dbReference type="EC" id="6.3.3.2" evidence="5"/>
<dbReference type="GO" id="GO:0005739">
    <property type="term" value="C:mitochondrion"/>
    <property type="evidence" value="ECO:0007669"/>
    <property type="project" value="TreeGrafter"/>
</dbReference>
<evidence type="ECO:0000256" key="4">
    <source>
        <dbReference type="ARBA" id="ARBA00036539"/>
    </source>
</evidence>
<evidence type="ECO:0000256" key="2">
    <source>
        <dbReference type="ARBA" id="ARBA00022741"/>
    </source>
</evidence>
<comment type="similarity">
    <text evidence="1">Belongs to the 5-formyltetrahydrofolate cyclo-ligase family.</text>
</comment>
<dbReference type="GO" id="GO:0005524">
    <property type="term" value="F:ATP binding"/>
    <property type="evidence" value="ECO:0007669"/>
    <property type="project" value="UniProtKB-KW"/>
</dbReference>
<dbReference type="InterPro" id="IPR002698">
    <property type="entry name" value="FTHF_cligase"/>
</dbReference>
<protein>
    <recommendedName>
        <fullName evidence="5">5-formyltetrahydrofolate cyclo-ligase</fullName>
        <ecNumber evidence="5">6.3.3.2</ecNumber>
    </recommendedName>
</protein>
<gene>
    <name evidence="6" type="ORF">A9K55_008146</name>
</gene>
<dbReference type="Pfam" id="PF01812">
    <property type="entry name" value="5-FTHF_cyc-lig"/>
    <property type="match status" value="1"/>
</dbReference>
<evidence type="ECO:0000256" key="1">
    <source>
        <dbReference type="ARBA" id="ARBA00010638"/>
    </source>
</evidence>
<evidence type="ECO:0000256" key="5">
    <source>
        <dbReference type="ARBA" id="ARBA00038966"/>
    </source>
</evidence>
<keyword evidence="2" id="KW-0547">Nucleotide-binding</keyword>
<name>A0A2H4SEF9_CORMI</name>
<comment type="catalytic activity">
    <reaction evidence="4">
        <text>(6S)-5-formyl-5,6,7,8-tetrahydrofolate + ATP = (6R)-5,10-methenyltetrahydrofolate + ADP + phosphate</text>
        <dbReference type="Rhea" id="RHEA:10488"/>
        <dbReference type="ChEBI" id="CHEBI:30616"/>
        <dbReference type="ChEBI" id="CHEBI:43474"/>
        <dbReference type="ChEBI" id="CHEBI:57455"/>
        <dbReference type="ChEBI" id="CHEBI:57457"/>
        <dbReference type="ChEBI" id="CHEBI:456216"/>
        <dbReference type="EC" id="6.3.3.2"/>
    </reaction>
</comment>
<dbReference type="Proteomes" id="UP000323067">
    <property type="component" value="Chromosome vii"/>
</dbReference>
<dbReference type="PANTHER" id="PTHR23407:SF1">
    <property type="entry name" value="5-FORMYLTETRAHYDROFOLATE CYCLO-LIGASE"/>
    <property type="match status" value="1"/>
</dbReference>
<dbReference type="VEuPathDB" id="FungiDB:A9K55_008146"/>
<dbReference type="GO" id="GO:0030272">
    <property type="term" value="F:5-formyltetrahydrofolate cyclo-ligase activity"/>
    <property type="evidence" value="ECO:0007669"/>
    <property type="project" value="UniProtKB-EC"/>
</dbReference>
<dbReference type="InterPro" id="IPR037171">
    <property type="entry name" value="NagB/RpiA_transferase-like"/>
</dbReference>
<evidence type="ECO:0000313" key="7">
    <source>
        <dbReference type="Proteomes" id="UP000323067"/>
    </source>
</evidence>
<sequence>MTTPVAAAKQQLRTLIKKRLASLSHDAVQAQSKPTLSFFTRAVVLKQPGRAVFEALQASQQYKDAKRISIYLAMPAAEIQTDAIVRHALTAGKQVFVPYLHKSTLSEPDAPARIMDMVHLRSIQDYESLSRDKWGIPSINADAVAGRERILGDSPGNFGPSPATLDLMLVPGVAFNADPETGIRRLGHGKGFYDFFLNRYFARAAEHGGHGSSLQLTGLALAEQWLSAEDGQVPMGIYDRRLHSLILGSGETKQ</sequence>
<accession>A0A2H4SEF9</accession>
<dbReference type="InterPro" id="IPR024185">
    <property type="entry name" value="FTHF_cligase-like_sf"/>
</dbReference>
<dbReference type="GO" id="GO:0035999">
    <property type="term" value="P:tetrahydrofolate interconversion"/>
    <property type="evidence" value="ECO:0007669"/>
    <property type="project" value="TreeGrafter"/>
</dbReference>
<dbReference type="OrthoDB" id="2015992at2759"/>
<keyword evidence="6" id="KW-0436">Ligase</keyword>
<dbReference type="SUPFAM" id="SSF100950">
    <property type="entry name" value="NagB/RpiA/CoA transferase-like"/>
    <property type="match status" value="1"/>
</dbReference>
<organism evidence="6 7">
    <name type="scientific">Cordyceps militaris</name>
    <name type="common">Caterpillar fungus</name>
    <name type="synonym">Clavaria militaris</name>
    <dbReference type="NCBI Taxonomy" id="73501"/>
    <lineage>
        <taxon>Eukaryota</taxon>
        <taxon>Fungi</taxon>
        <taxon>Dikarya</taxon>
        <taxon>Ascomycota</taxon>
        <taxon>Pezizomycotina</taxon>
        <taxon>Sordariomycetes</taxon>
        <taxon>Hypocreomycetidae</taxon>
        <taxon>Hypocreales</taxon>
        <taxon>Cordycipitaceae</taxon>
        <taxon>Cordyceps</taxon>
    </lineage>
</organism>
<dbReference type="VEuPathDB" id="FungiDB:CCM_06760"/>
<keyword evidence="3" id="KW-0067">ATP-binding</keyword>
<evidence type="ECO:0000256" key="3">
    <source>
        <dbReference type="ARBA" id="ARBA00022840"/>
    </source>
</evidence>
<dbReference type="Gene3D" id="3.40.50.10420">
    <property type="entry name" value="NagB/RpiA/CoA transferase-like"/>
    <property type="match status" value="1"/>
</dbReference>
<proteinExistence type="inferred from homology"/>